<evidence type="ECO:0000313" key="3">
    <source>
        <dbReference type="Proteomes" id="UP000092460"/>
    </source>
</evidence>
<keyword evidence="3" id="KW-1185">Reference proteome</keyword>
<evidence type="ECO:0000256" key="1">
    <source>
        <dbReference type="SAM" id="MobiDB-lite"/>
    </source>
</evidence>
<sequence>MSIERIGQSVKYNEMETKTENSVCEQSDNVRVKIERNDFRSLENEEAHTCASLNNVRNTKTTSQFVYTSLCTSIAKFETDLEEGELVDANDGQYTANASTVDNNCQKNCEKSASLVGRIRVKSEFSLKSDMSAGNTDHIPQGFFDDLLEDVDEKAGLVKIEAGSSQDKITDNIEGIADRFFDDILVDQVNERIEAAITEEVEVKLSQRLEISKELSRLEDSKKNKKSSKKKKQHKKSRERSRKRLHSSEKEEPLQKRYAYLSDVVSTQGNSHESLTNPTLNFLTPTQGFPWGIDNSCENAVTVRDIELEKIIPTQEFEGNLTTPKEKMDIAILRACKTLDSFKKYSQNHIEGEFIFTSTIRKLPTTSSFGNRKSYEHRSCLHSLNNVCYRFSSLSKRLNMLEWGLEASTSKIACTCRVLCYDIYSLFNKSKRMKLPAILQSSENPNNSETRIMDYTFSLPNNISTQTHDDDIFNLKNVANVTTYDVAVQLTPLTANKAVQTTEAISLDDLPIMSIIRSFDSNQLMALHNFAELLLQPCSSDATHMYRVRECLLNICKGDHMQSGSGEGRIQHSQYAMIRNRRCERDNNADPIAAIKNVVSSDGTYYTSDTSRTILQSSEEYREYAPSFPLSSSHGDRRVHQSPSTSTLLGKSYGRGRIRR</sequence>
<proteinExistence type="predicted"/>
<dbReference type="EnsemblMetazoa" id="GPPI017078-RA">
    <property type="protein sequence ID" value="GPPI017078-PA"/>
    <property type="gene ID" value="GPPI017078"/>
</dbReference>
<dbReference type="Proteomes" id="UP000092460">
    <property type="component" value="Unassembled WGS sequence"/>
</dbReference>
<dbReference type="AlphaFoldDB" id="A0A1B0B2U5"/>
<dbReference type="EMBL" id="JXJN01007712">
    <property type="status" value="NOT_ANNOTATED_CDS"/>
    <property type="molecule type" value="Genomic_DNA"/>
</dbReference>
<evidence type="ECO:0000313" key="2">
    <source>
        <dbReference type="EnsemblMetazoa" id="GPPI017078-PA"/>
    </source>
</evidence>
<organism evidence="2 3">
    <name type="scientific">Glossina palpalis gambiensis</name>
    <dbReference type="NCBI Taxonomy" id="67801"/>
    <lineage>
        <taxon>Eukaryota</taxon>
        <taxon>Metazoa</taxon>
        <taxon>Ecdysozoa</taxon>
        <taxon>Arthropoda</taxon>
        <taxon>Hexapoda</taxon>
        <taxon>Insecta</taxon>
        <taxon>Pterygota</taxon>
        <taxon>Neoptera</taxon>
        <taxon>Endopterygota</taxon>
        <taxon>Diptera</taxon>
        <taxon>Brachycera</taxon>
        <taxon>Muscomorpha</taxon>
        <taxon>Hippoboscoidea</taxon>
        <taxon>Glossinidae</taxon>
        <taxon>Glossina</taxon>
    </lineage>
</organism>
<feature type="compositionally biased region" description="Basic residues" evidence="1">
    <location>
        <begin position="223"/>
        <end position="245"/>
    </location>
</feature>
<accession>A0A1B0B2U5</accession>
<feature type="region of interest" description="Disordered" evidence="1">
    <location>
        <begin position="625"/>
        <end position="660"/>
    </location>
</feature>
<dbReference type="VEuPathDB" id="VectorBase:GPPI017078"/>
<name>A0A1B0B2U5_9MUSC</name>
<reference evidence="3" key="1">
    <citation type="submission" date="2015-01" db="EMBL/GenBank/DDBJ databases">
        <authorList>
            <person name="Aksoy S."/>
            <person name="Warren W."/>
            <person name="Wilson R.K."/>
        </authorList>
    </citation>
    <scope>NUCLEOTIDE SEQUENCE [LARGE SCALE GENOMIC DNA]</scope>
    <source>
        <strain evidence="3">IAEA</strain>
    </source>
</reference>
<feature type="region of interest" description="Disordered" evidence="1">
    <location>
        <begin position="217"/>
        <end position="252"/>
    </location>
</feature>
<protein>
    <submittedName>
        <fullName evidence="2">Uncharacterized protein</fullName>
    </submittedName>
</protein>
<reference evidence="2" key="2">
    <citation type="submission" date="2020-05" db="UniProtKB">
        <authorList>
            <consortium name="EnsemblMetazoa"/>
        </authorList>
    </citation>
    <scope>IDENTIFICATION</scope>
    <source>
        <strain evidence="2">IAEA</strain>
    </source>
</reference>